<gene>
    <name evidence="1" type="ORF">HPLM_LOCUS13655</name>
</gene>
<protein>
    <submittedName>
        <fullName evidence="1 3">Uncharacterized protein</fullName>
    </submittedName>
</protein>
<proteinExistence type="predicted"/>
<accession>A0A0N4WQF9</accession>
<evidence type="ECO:0000313" key="3">
    <source>
        <dbReference type="WBParaSite" id="HPLM_0001366301-mRNA-1"/>
    </source>
</evidence>
<dbReference type="EMBL" id="UZAF01018292">
    <property type="protein sequence ID" value="VDO50119.1"/>
    <property type="molecule type" value="Genomic_DNA"/>
</dbReference>
<dbReference type="AlphaFoldDB" id="A0A0N4WQF9"/>
<reference evidence="3" key="1">
    <citation type="submission" date="2017-02" db="UniProtKB">
        <authorList>
            <consortium name="WormBaseParasite"/>
        </authorList>
    </citation>
    <scope>IDENTIFICATION</scope>
</reference>
<keyword evidence="2" id="KW-1185">Reference proteome</keyword>
<evidence type="ECO:0000313" key="1">
    <source>
        <dbReference type="EMBL" id="VDO50119.1"/>
    </source>
</evidence>
<sequence>MWNSRIYFCLCYNSFNKNFVIFYINRKFFYLYK</sequence>
<dbReference type="WBParaSite" id="HPLM_0001366301-mRNA-1">
    <property type="protein sequence ID" value="HPLM_0001366301-mRNA-1"/>
    <property type="gene ID" value="HPLM_0001366301"/>
</dbReference>
<name>A0A0N4WQF9_HAEPC</name>
<organism evidence="3">
    <name type="scientific">Haemonchus placei</name>
    <name type="common">Barber's pole worm</name>
    <dbReference type="NCBI Taxonomy" id="6290"/>
    <lineage>
        <taxon>Eukaryota</taxon>
        <taxon>Metazoa</taxon>
        <taxon>Ecdysozoa</taxon>
        <taxon>Nematoda</taxon>
        <taxon>Chromadorea</taxon>
        <taxon>Rhabditida</taxon>
        <taxon>Rhabditina</taxon>
        <taxon>Rhabditomorpha</taxon>
        <taxon>Strongyloidea</taxon>
        <taxon>Trichostrongylidae</taxon>
        <taxon>Haemonchus</taxon>
    </lineage>
</organism>
<dbReference type="Proteomes" id="UP000268014">
    <property type="component" value="Unassembled WGS sequence"/>
</dbReference>
<reference evidence="1 2" key="2">
    <citation type="submission" date="2018-11" db="EMBL/GenBank/DDBJ databases">
        <authorList>
            <consortium name="Pathogen Informatics"/>
        </authorList>
    </citation>
    <scope>NUCLEOTIDE SEQUENCE [LARGE SCALE GENOMIC DNA]</scope>
    <source>
        <strain evidence="1 2">MHpl1</strain>
    </source>
</reference>
<evidence type="ECO:0000313" key="2">
    <source>
        <dbReference type="Proteomes" id="UP000268014"/>
    </source>
</evidence>